<dbReference type="InterPro" id="IPR051531">
    <property type="entry name" value="N-acetyltransferase"/>
</dbReference>
<dbReference type="PANTHER" id="PTHR43792">
    <property type="entry name" value="GNAT FAMILY, PUTATIVE (AFU_ORTHOLOGUE AFUA_3G00765)-RELATED-RELATED"/>
    <property type="match status" value="1"/>
</dbReference>
<dbReference type="AlphaFoldDB" id="A0A6J7UDP3"/>
<evidence type="ECO:0000259" key="1">
    <source>
        <dbReference type="PROSITE" id="PS51186"/>
    </source>
</evidence>
<dbReference type="PANTHER" id="PTHR43792:SF1">
    <property type="entry name" value="N-ACETYLTRANSFERASE DOMAIN-CONTAINING PROTEIN"/>
    <property type="match status" value="1"/>
</dbReference>
<dbReference type="PROSITE" id="PS51186">
    <property type="entry name" value="GNAT"/>
    <property type="match status" value="1"/>
</dbReference>
<protein>
    <submittedName>
        <fullName evidence="2">Unannotated protein</fullName>
    </submittedName>
</protein>
<organism evidence="2">
    <name type="scientific">freshwater metagenome</name>
    <dbReference type="NCBI Taxonomy" id="449393"/>
    <lineage>
        <taxon>unclassified sequences</taxon>
        <taxon>metagenomes</taxon>
        <taxon>ecological metagenomes</taxon>
    </lineage>
</organism>
<name>A0A6J7UDP3_9ZZZZ</name>
<sequence length="183" mass="21194">MIETKRLLLRPLELSDEEDLLEYQSIPEVVRYIPWPERTPEQVHEALLKAISQNDVVNEGDWIVLAIVSKESKKVIGQLNLSIKNSVNKYGEFGYVINPKFSGVGYVHEACKALINWAFTVKDFNRLATCIDTRNLPSRKVSENLGMRLEATHIEDEMFKGEWTSSFVYAILKREWQEFNETD</sequence>
<feature type="domain" description="N-acetyltransferase" evidence="1">
    <location>
        <begin position="7"/>
        <end position="175"/>
    </location>
</feature>
<dbReference type="Gene3D" id="3.40.630.30">
    <property type="match status" value="1"/>
</dbReference>
<gene>
    <name evidence="2" type="ORF">UFOPK4355_00647</name>
</gene>
<dbReference type="EMBL" id="CAFBQT010000071">
    <property type="protein sequence ID" value="CAB5064239.1"/>
    <property type="molecule type" value="Genomic_DNA"/>
</dbReference>
<dbReference type="Pfam" id="PF13302">
    <property type="entry name" value="Acetyltransf_3"/>
    <property type="match status" value="1"/>
</dbReference>
<evidence type="ECO:0000313" key="2">
    <source>
        <dbReference type="EMBL" id="CAB5064239.1"/>
    </source>
</evidence>
<reference evidence="2" key="1">
    <citation type="submission" date="2020-05" db="EMBL/GenBank/DDBJ databases">
        <authorList>
            <person name="Chiriac C."/>
            <person name="Salcher M."/>
            <person name="Ghai R."/>
            <person name="Kavagutti S V."/>
        </authorList>
    </citation>
    <scope>NUCLEOTIDE SEQUENCE</scope>
</reference>
<dbReference type="InterPro" id="IPR000182">
    <property type="entry name" value="GNAT_dom"/>
</dbReference>
<dbReference type="GO" id="GO:0016747">
    <property type="term" value="F:acyltransferase activity, transferring groups other than amino-acyl groups"/>
    <property type="evidence" value="ECO:0007669"/>
    <property type="project" value="InterPro"/>
</dbReference>
<accession>A0A6J7UDP3</accession>
<proteinExistence type="predicted"/>
<dbReference type="InterPro" id="IPR016181">
    <property type="entry name" value="Acyl_CoA_acyltransferase"/>
</dbReference>
<dbReference type="SUPFAM" id="SSF55729">
    <property type="entry name" value="Acyl-CoA N-acyltransferases (Nat)"/>
    <property type="match status" value="1"/>
</dbReference>